<name>A0A0G4EMU0_VITBC</name>
<dbReference type="InterPro" id="IPR029063">
    <property type="entry name" value="SAM-dependent_MTases_sf"/>
</dbReference>
<dbReference type="InParanoid" id="A0A0G4EMU0"/>
<evidence type="ECO:0000256" key="2">
    <source>
        <dbReference type="ARBA" id="ARBA00020987"/>
    </source>
</evidence>
<evidence type="ECO:0000256" key="1">
    <source>
        <dbReference type="ARBA" id="ARBA00012190"/>
    </source>
</evidence>
<dbReference type="Gene3D" id="3.40.50.150">
    <property type="entry name" value="Vaccinia Virus protein VP39"/>
    <property type="match status" value="1"/>
</dbReference>
<dbReference type="OMA" id="NTEMKFV"/>
<protein>
    <recommendedName>
        <fullName evidence="2">Histone-lysine N-methyltransferase, H3 lysine-79 specific</fullName>
        <ecNumber evidence="1">2.1.1.360</ecNumber>
    </recommendedName>
    <alternativeName>
        <fullName evidence="4">Histone H3-K79 methyltransferase</fullName>
    </alternativeName>
</protein>
<dbReference type="GO" id="GO:0051726">
    <property type="term" value="P:regulation of cell cycle"/>
    <property type="evidence" value="ECO:0007669"/>
    <property type="project" value="InterPro"/>
</dbReference>
<keyword evidence="3" id="KW-0156">Chromatin regulator</keyword>
<dbReference type="PANTHER" id="PTHR21451">
    <property type="entry name" value="HISTONE H3 METHYLTRANSFERASE"/>
    <property type="match status" value="1"/>
</dbReference>
<dbReference type="Proteomes" id="UP000041254">
    <property type="component" value="Unassembled WGS sequence"/>
</dbReference>
<dbReference type="SUPFAM" id="SSF53335">
    <property type="entry name" value="S-adenosyl-L-methionine-dependent methyltransferases"/>
    <property type="match status" value="1"/>
</dbReference>
<evidence type="ECO:0000259" key="6">
    <source>
        <dbReference type="Pfam" id="PF08123"/>
    </source>
</evidence>
<evidence type="ECO:0000256" key="4">
    <source>
        <dbReference type="ARBA" id="ARBA00029821"/>
    </source>
</evidence>
<comment type="catalytic activity">
    <reaction evidence="5">
        <text>L-lysyl(79)-[histone H3] + 3 S-adenosyl-L-methionine = N(6),N(6),N(6)-trimethyl-L-lysyl(79)-[histone H3] + 3 S-adenosyl-L-homocysteine + 3 H(+)</text>
        <dbReference type="Rhea" id="RHEA:60328"/>
        <dbReference type="Rhea" id="RHEA-COMP:15549"/>
        <dbReference type="Rhea" id="RHEA-COMP:15552"/>
        <dbReference type="ChEBI" id="CHEBI:15378"/>
        <dbReference type="ChEBI" id="CHEBI:29969"/>
        <dbReference type="ChEBI" id="CHEBI:57856"/>
        <dbReference type="ChEBI" id="CHEBI:59789"/>
        <dbReference type="ChEBI" id="CHEBI:61961"/>
        <dbReference type="EC" id="2.1.1.360"/>
    </reaction>
</comment>
<sequence length="290" mass="31666">MMMIDLSAAASAASAAAEHLPSFLQAITVTDEEQFQIRAIGIAFSAVTVGGGTAAYFLRPKNTEMKFVLSDSEAAAVSLVNGIYDASEEDKRMTERGSIGRTRRQLEADRIAEEFAEGKDPREVRGKTITYSEVDLNFLAVLLRAAEPKQGETFVDLGSGLGRAVLGAAALYPSFRKCTGIEYLQGRTDLAKTYVSRFRSSPAIELMTDDFALPTSAKTDQAIQQADVLFAYSPRFSGKELLSTVEKAKSGARILTVDRKLASDGFELIKTLEDPSGDLNRYRGYVFRRL</sequence>
<evidence type="ECO:0000256" key="3">
    <source>
        <dbReference type="ARBA" id="ARBA00022853"/>
    </source>
</evidence>
<dbReference type="InterPro" id="IPR025789">
    <property type="entry name" value="DOT1_dom"/>
</dbReference>
<accession>A0A0G4EMU0</accession>
<gene>
    <name evidence="7" type="ORF">Vbra_5220</name>
</gene>
<dbReference type="GO" id="GO:0140956">
    <property type="term" value="F:histone H3K79 trimethyltransferase activity"/>
    <property type="evidence" value="ECO:0007669"/>
    <property type="project" value="UniProtKB-EC"/>
</dbReference>
<feature type="domain" description="DOT1" evidence="6">
    <location>
        <begin position="129"/>
        <end position="267"/>
    </location>
</feature>
<keyword evidence="8" id="KW-1185">Reference proteome</keyword>
<proteinExistence type="predicted"/>
<organism evidence="7 8">
    <name type="scientific">Vitrella brassicaformis (strain CCMP3155)</name>
    <dbReference type="NCBI Taxonomy" id="1169540"/>
    <lineage>
        <taxon>Eukaryota</taxon>
        <taxon>Sar</taxon>
        <taxon>Alveolata</taxon>
        <taxon>Colpodellida</taxon>
        <taxon>Vitrellaceae</taxon>
        <taxon>Vitrella</taxon>
    </lineage>
</organism>
<dbReference type="InterPro" id="IPR030445">
    <property type="entry name" value="H3-K79_meTrfase"/>
</dbReference>
<dbReference type="Pfam" id="PF08123">
    <property type="entry name" value="DOT1"/>
    <property type="match status" value="1"/>
</dbReference>
<evidence type="ECO:0000256" key="5">
    <source>
        <dbReference type="ARBA" id="ARBA00047770"/>
    </source>
</evidence>
<dbReference type="EMBL" id="CDMY01000268">
    <property type="protein sequence ID" value="CEL98332.1"/>
    <property type="molecule type" value="Genomic_DNA"/>
</dbReference>
<reference evidence="7 8" key="1">
    <citation type="submission" date="2014-11" db="EMBL/GenBank/DDBJ databases">
        <authorList>
            <person name="Zhu J."/>
            <person name="Qi W."/>
            <person name="Song R."/>
        </authorList>
    </citation>
    <scope>NUCLEOTIDE SEQUENCE [LARGE SCALE GENOMIC DNA]</scope>
</reference>
<evidence type="ECO:0000313" key="8">
    <source>
        <dbReference type="Proteomes" id="UP000041254"/>
    </source>
</evidence>
<dbReference type="OrthoDB" id="443402at2759"/>
<evidence type="ECO:0000313" key="7">
    <source>
        <dbReference type="EMBL" id="CEL98332.1"/>
    </source>
</evidence>
<dbReference type="VEuPathDB" id="CryptoDB:Vbra_5220"/>
<dbReference type="EC" id="2.1.1.360" evidence="1"/>
<dbReference type="AlphaFoldDB" id="A0A0G4EMU0"/>